<evidence type="ECO:0000313" key="2">
    <source>
        <dbReference type="Proteomes" id="UP000199377"/>
    </source>
</evidence>
<dbReference type="SUPFAM" id="SSF54637">
    <property type="entry name" value="Thioesterase/thiol ester dehydrase-isomerase"/>
    <property type="match status" value="1"/>
</dbReference>
<organism evidence="1 2">
    <name type="scientific">Albimonas pacifica</name>
    <dbReference type="NCBI Taxonomy" id="1114924"/>
    <lineage>
        <taxon>Bacteria</taxon>
        <taxon>Pseudomonadati</taxon>
        <taxon>Pseudomonadota</taxon>
        <taxon>Alphaproteobacteria</taxon>
        <taxon>Rhodobacterales</taxon>
        <taxon>Paracoccaceae</taxon>
        <taxon>Albimonas</taxon>
    </lineage>
</organism>
<sequence>MYPVVRVMREMRRAGRLPALAPGETHVTRTRCWPQDLDTAWELNNGRSLTLFDMARMAVLRRCGVVELMKARGLSVAVAGSAVTYRKRVRLMDRIELHATIVGCDARFTYVDHVLYANGVPAHGLYARMALFDGSGIRPTAELFADRLEPGWRAPLPEPIAAWADSEAHRAWPPAAAAARAAA</sequence>
<keyword evidence="2" id="KW-1185">Reference proteome</keyword>
<proteinExistence type="predicted"/>
<dbReference type="Proteomes" id="UP000199377">
    <property type="component" value="Unassembled WGS sequence"/>
</dbReference>
<name>A0A1I3FJK8_9RHOB</name>
<dbReference type="PANTHER" id="PTHR12475:SF4">
    <property type="entry name" value="PROTEIN THEM6"/>
    <property type="match status" value="1"/>
</dbReference>
<dbReference type="EMBL" id="FOQH01000004">
    <property type="protein sequence ID" value="SFI11413.1"/>
    <property type="molecule type" value="Genomic_DNA"/>
</dbReference>
<accession>A0A1I3FJK8</accession>
<dbReference type="PANTHER" id="PTHR12475">
    <property type="match status" value="1"/>
</dbReference>
<gene>
    <name evidence="1" type="ORF">SAMN05216258_104328</name>
</gene>
<dbReference type="AlphaFoldDB" id="A0A1I3FJK8"/>
<dbReference type="InterPro" id="IPR051490">
    <property type="entry name" value="THEM6_lcsJ_thioesterase"/>
</dbReference>
<dbReference type="InterPro" id="IPR029069">
    <property type="entry name" value="HotDog_dom_sf"/>
</dbReference>
<dbReference type="CDD" id="cd00586">
    <property type="entry name" value="4HBT"/>
    <property type="match status" value="1"/>
</dbReference>
<evidence type="ECO:0000313" key="1">
    <source>
        <dbReference type="EMBL" id="SFI11413.1"/>
    </source>
</evidence>
<protein>
    <submittedName>
        <fullName evidence="1">Thioesterase-like superfamily protein</fullName>
    </submittedName>
</protein>
<dbReference type="RefSeq" id="WP_092859615.1">
    <property type="nucleotide sequence ID" value="NZ_FOQH01000004.1"/>
</dbReference>
<dbReference type="STRING" id="1114924.SAMN05216258_104328"/>
<reference evidence="1 2" key="1">
    <citation type="submission" date="2016-10" db="EMBL/GenBank/DDBJ databases">
        <authorList>
            <person name="de Groot N.N."/>
        </authorList>
    </citation>
    <scope>NUCLEOTIDE SEQUENCE [LARGE SCALE GENOMIC DNA]</scope>
    <source>
        <strain evidence="1 2">CGMCC 1.11030</strain>
    </source>
</reference>
<dbReference type="Pfam" id="PF13279">
    <property type="entry name" value="4HBT_2"/>
    <property type="match status" value="1"/>
</dbReference>
<dbReference type="Gene3D" id="3.10.129.10">
    <property type="entry name" value="Hotdog Thioesterase"/>
    <property type="match status" value="1"/>
</dbReference>
<dbReference type="OrthoDB" id="3727779at2"/>